<dbReference type="AlphaFoldDB" id="A0A8X8Y8E1"/>
<keyword evidence="2" id="KW-0175">Coiled coil</keyword>
<evidence type="ECO:0000313" key="5">
    <source>
        <dbReference type="EMBL" id="KAG6427986.1"/>
    </source>
</evidence>
<name>A0A8X8Y8E1_SALSN</name>
<dbReference type="PANTHER" id="PTHR31080:SF12">
    <property type="entry name" value="PLANT INVERTASE_PECTIN METHYLESTERASE INHIBITOR"/>
    <property type="match status" value="1"/>
</dbReference>
<feature type="domain" description="Pectinesterase inhibitor" evidence="4">
    <location>
        <begin position="13"/>
        <end position="167"/>
    </location>
</feature>
<reference evidence="5" key="1">
    <citation type="submission" date="2018-01" db="EMBL/GenBank/DDBJ databases">
        <authorList>
            <person name="Mao J.F."/>
        </authorList>
    </citation>
    <scope>NUCLEOTIDE SEQUENCE</scope>
    <source>
        <strain evidence="5">Huo1</strain>
        <tissue evidence="5">Leaf</tissue>
    </source>
</reference>
<sequence>MAKTITFLALSLVALTLVQAQHPVSPRRARSRARAFIEAQSCHQQLAHTALAKAEITQAYITQVAQRLNRTKGPEIRSVMECLDQINDGVDQLTKSIKEAQDIKEDEENSEFSWHASNVQTWMSTALTDASMCIDGISGRTIGGKTNALIKARVLNLQQVTSIALALFNRFAARFRVVNP</sequence>
<dbReference type="InterPro" id="IPR006501">
    <property type="entry name" value="Pectinesterase_inhib_dom"/>
</dbReference>
<evidence type="ECO:0000256" key="1">
    <source>
        <dbReference type="ARBA" id="ARBA00022729"/>
    </source>
</evidence>
<dbReference type="InterPro" id="IPR035513">
    <property type="entry name" value="Invertase/methylesterase_inhib"/>
</dbReference>
<dbReference type="InterPro" id="IPR051955">
    <property type="entry name" value="PME_Inhibitor"/>
</dbReference>
<evidence type="ECO:0000259" key="4">
    <source>
        <dbReference type="SMART" id="SM00856"/>
    </source>
</evidence>
<dbReference type="PANTHER" id="PTHR31080">
    <property type="entry name" value="PECTINESTERASE INHIBITOR-LIKE"/>
    <property type="match status" value="1"/>
</dbReference>
<dbReference type="Gene3D" id="1.20.140.40">
    <property type="entry name" value="Invertase/pectin methylesterase inhibitor family protein"/>
    <property type="match status" value="1"/>
</dbReference>
<evidence type="ECO:0000256" key="3">
    <source>
        <dbReference type="SAM" id="SignalP"/>
    </source>
</evidence>
<gene>
    <name evidence="5" type="ORF">SASPL_112234</name>
</gene>
<dbReference type="CDD" id="cd15798">
    <property type="entry name" value="PMEI-like_3"/>
    <property type="match status" value="1"/>
</dbReference>
<keyword evidence="1 3" id="KW-0732">Signal</keyword>
<keyword evidence="6" id="KW-1185">Reference proteome</keyword>
<dbReference type="Proteomes" id="UP000298416">
    <property type="component" value="Unassembled WGS sequence"/>
</dbReference>
<accession>A0A8X8Y8E1</accession>
<dbReference type="SUPFAM" id="SSF101148">
    <property type="entry name" value="Plant invertase/pectin methylesterase inhibitor"/>
    <property type="match status" value="1"/>
</dbReference>
<comment type="caution">
    <text evidence="5">The sequence shown here is derived from an EMBL/GenBank/DDBJ whole genome shotgun (WGS) entry which is preliminary data.</text>
</comment>
<reference evidence="5" key="2">
    <citation type="submission" date="2020-08" db="EMBL/GenBank/DDBJ databases">
        <title>Plant Genome Project.</title>
        <authorList>
            <person name="Zhang R.-G."/>
        </authorList>
    </citation>
    <scope>NUCLEOTIDE SEQUENCE</scope>
    <source>
        <strain evidence="5">Huo1</strain>
        <tissue evidence="5">Leaf</tissue>
    </source>
</reference>
<dbReference type="NCBIfam" id="TIGR01614">
    <property type="entry name" value="PME_inhib"/>
    <property type="match status" value="1"/>
</dbReference>
<protein>
    <recommendedName>
        <fullName evidence="4">Pectinesterase inhibitor domain-containing protein</fullName>
    </recommendedName>
</protein>
<feature type="coiled-coil region" evidence="2">
    <location>
        <begin position="83"/>
        <end position="110"/>
    </location>
</feature>
<dbReference type="GO" id="GO:0004857">
    <property type="term" value="F:enzyme inhibitor activity"/>
    <property type="evidence" value="ECO:0007669"/>
    <property type="project" value="InterPro"/>
</dbReference>
<feature type="chain" id="PRO_5036470605" description="Pectinesterase inhibitor domain-containing protein" evidence="3">
    <location>
        <begin position="21"/>
        <end position="180"/>
    </location>
</feature>
<dbReference type="EMBL" id="PNBA02000004">
    <property type="protein sequence ID" value="KAG6427986.1"/>
    <property type="molecule type" value="Genomic_DNA"/>
</dbReference>
<dbReference type="Pfam" id="PF04043">
    <property type="entry name" value="PMEI"/>
    <property type="match status" value="1"/>
</dbReference>
<feature type="signal peptide" evidence="3">
    <location>
        <begin position="1"/>
        <end position="20"/>
    </location>
</feature>
<organism evidence="5">
    <name type="scientific">Salvia splendens</name>
    <name type="common">Scarlet sage</name>
    <dbReference type="NCBI Taxonomy" id="180675"/>
    <lineage>
        <taxon>Eukaryota</taxon>
        <taxon>Viridiplantae</taxon>
        <taxon>Streptophyta</taxon>
        <taxon>Embryophyta</taxon>
        <taxon>Tracheophyta</taxon>
        <taxon>Spermatophyta</taxon>
        <taxon>Magnoliopsida</taxon>
        <taxon>eudicotyledons</taxon>
        <taxon>Gunneridae</taxon>
        <taxon>Pentapetalae</taxon>
        <taxon>asterids</taxon>
        <taxon>lamiids</taxon>
        <taxon>Lamiales</taxon>
        <taxon>Lamiaceae</taxon>
        <taxon>Nepetoideae</taxon>
        <taxon>Mentheae</taxon>
        <taxon>Salviinae</taxon>
        <taxon>Salvia</taxon>
        <taxon>Salvia subgen. Calosphace</taxon>
        <taxon>core Calosphace</taxon>
    </lineage>
</organism>
<evidence type="ECO:0000313" key="6">
    <source>
        <dbReference type="Proteomes" id="UP000298416"/>
    </source>
</evidence>
<dbReference type="SMART" id="SM00856">
    <property type="entry name" value="PMEI"/>
    <property type="match status" value="1"/>
</dbReference>
<proteinExistence type="predicted"/>
<evidence type="ECO:0000256" key="2">
    <source>
        <dbReference type="SAM" id="Coils"/>
    </source>
</evidence>